<evidence type="ECO:0008006" key="6">
    <source>
        <dbReference type="Google" id="ProtNLM"/>
    </source>
</evidence>
<organism evidence="2 4">
    <name type="scientific">Exiguobacterium indicum</name>
    <dbReference type="NCBI Taxonomy" id="296995"/>
    <lineage>
        <taxon>Bacteria</taxon>
        <taxon>Bacillati</taxon>
        <taxon>Bacillota</taxon>
        <taxon>Bacilli</taxon>
        <taxon>Bacillales</taxon>
        <taxon>Bacillales Family XII. Incertae Sedis</taxon>
        <taxon>Exiguobacterium</taxon>
    </lineage>
</organism>
<proteinExistence type="predicted"/>
<reference evidence="3 5" key="2">
    <citation type="journal article" date="2016" name="Front. Microbiol.">
        <title>Genomic Resource of Rice Seed Associated Bacteria.</title>
        <authorList>
            <person name="Midha S."/>
            <person name="Bansal K."/>
            <person name="Sharma S."/>
            <person name="Kumar N."/>
            <person name="Patil P.P."/>
            <person name="Chaudhry V."/>
            <person name="Patil P.B."/>
        </authorList>
    </citation>
    <scope>NUCLEOTIDE SEQUENCE [LARGE SCALE GENOMIC DNA]</scope>
    <source>
        <strain evidence="3 5">RSA11</strain>
    </source>
</reference>
<dbReference type="OrthoDB" id="2352438at2"/>
<gene>
    <name evidence="2" type="ORF">AS033_09150</name>
    <name evidence="3" type="ORF">RSA11_08090</name>
</gene>
<evidence type="ECO:0000313" key="3">
    <source>
        <dbReference type="EMBL" id="KTR26934.1"/>
    </source>
</evidence>
<dbReference type="EMBL" id="LDQV01000019">
    <property type="protein sequence ID" value="KTR26934.1"/>
    <property type="molecule type" value="Genomic_DNA"/>
</dbReference>
<protein>
    <recommendedName>
        <fullName evidence="6">Alkaline shock response membrane anchor protein AmaP</fullName>
    </recommendedName>
</protein>
<dbReference type="Proteomes" id="UP000072605">
    <property type="component" value="Unassembled WGS sequence"/>
</dbReference>
<feature type="transmembrane region" description="Helical" evidence="1">
    <location>
        <begin position="48"/>
        <end position="70"/>
    </location>
</feature>
<evidence type="ECO:0000313" key="4">
    <source>
        <dbReference type="Proteomes" id="UP000053797"/>
    </source>
</evidence>
<feature type="transmembrane region" description="Helical" evidence="1">
    <location>
        <begin position="7"/>
        <end position="28"/>
    </location>
</feature>
<dbReference type="RefSeq" id="WP_023467891.1">
    <property type="nucleotide sequence ID" value="NZ_FMYN01000002.1"/>
</dbReference>
<dbReference type="NCBIfam" id="NF033218">
    <property type="entry name" value="anchor_AmaP"/>
    <property type="match status" value="1"/>
</dbReference>
<sequence>MNGFNRFLLVLIGILGLVSVGLLVLGVYDVPRLSPLIEQWQDQQWYSYTILSLGGFLAFVFVILLFTGLLSRSKGQRLLIQTGDGNITISKQTIERTALESIRGINGVRSPRVNADIHSKKETVALEVDCSVFGQEGLPTIGKDIQERAKNAVESLLELPVTKTRVRISDTKTKTSERVV</sequence>
<dbReference type="EMBL" id="LNQL01000002">
    <property type="protein sequence ID" value="KSU49523.1"/>
    <property type="molecule type" value="Genomic_DNA"/>
</dbReference>
<keyword evidence="1" id="KW-0472">Membrane</keyword>
<keyword evidence="1" id="KW-0812">Transmembrane</keyword>
<reference evidence="2 4" key="1">
    <citation type="journal article" date="2015" name="Int. J. Syst. Evol. Microbiol.">
        <title>Exiguobacterium enclense sp. nov., isolated from sediment.</title>
        <authorList>
            <person name="Dastager S.G."/>
            <person name="Mawlankar R."/>
            <person name="Sonalkar V.V."/>
            <person name="Thorat M.N."/>
            <person name="Mual P."/>
            <person name="Verma A."/>
            <person name="Krishnamurthi S."/>
            <person name="Tang S.K."/>
            <person name="Li W.J."/>
        </authorList>
    </citation>
    <scope>NUCLEOTIDE SEQUENCE [LARGE SCALE GENOMIC DNA]</scope>
    <source>
        <strain evidence="2 4">NIO-1109</strain>
    </source>
</reference>
<accession>A0A0V8GGV6</accession>
<evidence type="ECO:0000313" key="5">
    <source>
        <dbReference type="Proteomes" id="UP000072605"/>
    </source>
</evidence>
<comment type="caution">
    <text evidence="2">The sequence shown here is derived from an EMBL/GenBank/DDBJ whole genome shotgun (WGS) entry which is preliminary data.</text>
</comment>
<name>A0A0V8GGV6_9BACL</name>
<evidence type="ECO:0000313" key="2">
    <source>
        <dbReference type="EMBL" id="KSU49523.1"/>
    </source>
</evidence>
<dbReference type="AlphaFoldDB" id="A0A0V8GGV6"/>
<dbReference type="Proteomes" id="UP000053797">
    <property type="component" value="Unassembled WGS sequence"/>
</dbReference>
<evidence type="ECO:0000256" key="1">
    <source>
        <dbReference type="SAM" id="Phobius"/>
    </source>
</evidence>
<dbReference type="GeneID" id="90836388"/>
<keyword evidence="1" id="KW-1133">Transmembrane helix</keyword>